<dbReference type="EMBL" id="FOIR01000001">
    <property type="protein sequence ID" value="SEV82793.1"/>
    <property type="molecule type" value="Genomic_DNA"/>
</dbReference>
<dbReference type="InterPro" id="IPR039425">
    <property type="entry name" value="RNA_pol_sigma-70-like"/>
</dbReference>
<evidence type="ECO:0000256" key="2">
    <source>
        <dbReference type="ARBA" id="ARBA00023015"/>
    </source>
</evidence>
<dbReference type="GO" id="GO:0003677">
    <property type="term" value="F:DNA binding"/>
    <property type="evidence" value="ECO:0007669"/>
    <property type="project" value="UniProtKB-KW"/>
</dbReference>
<organism evidence="8 9">
    <name type="scientific">Roseivirga pacifica</name>
    <dbReference type="NCBI Taxonomy" id="1267423"/>
    <lineage>
        <taxon>Bacteria</taxon>
        <taxon>Pseudomonadati</taxon>
        <taxon>Bacteroidota</taxon>
        <taxon>Cytophagia</taxon>
        <taxon>Cytophagales</taxon>
        <taxon>Roseivirgaceae</taxon>
        <taxon>Roseivirga</taxon>
    </lineage>
</organism>
<proteinExistence type="inferred from homology"/>
<evidence type="ECO:0000259" key="7">
    <source>
        <dbReference type="Pfam" id="PF04545"/>
    </source>
</evidence>
<gene>
    <name evidence="8" type="ORF">SAMN05216290_0017</name>
</gene>
<dbReference type="STRING" id="1267423.SAMN05216290_0017"/>
<keyword evidence="5" id="KW-0804">Transcription</keyword>
<evidence type="ECO:0000256" key="3">
    <source>
        <dbReference type="ARBA" id="ARBA00023082"/>
    </source>
</evidence>
<comment type="similarity">
    <text evidence="1">Belongs to the sigma-70 factor family. ECF subfamily.</text>
</comment>
<feature type="domain" description="RNA polymerase sigma-70 region 2" evidence="6">
    <location>
        <begin position="29"/>
        <end position="95"/>
    </location>
</feature>
<name>A0A1I0M364_9BACT</name>
<sequence length="184" mass="21114">MISVALNHIEEKDLVLRLKGQDKEALAYLYNKYGAALYGVAQRIIKNDDVTSEVIQDVFLKIWNKIPSYDSKKGRLFTWMLNLTRNAAIDKIRSKEIKKSGKTDSVEDNVYTIDQQNSAEMSVDGIGVKELMGDLVEEQRFIVQKIYFEGYTHSEISKECDIPLGTVKSRLRSALSHLRKRVRK</sequence>
<dbReference type="Pfam" id="PF04545">
    <property type="entry name" value="Sigma70_r4"/>
    <property type="match status" value="1"/>
</dbReference>
<evidence type="ECO:0000256" key="4">
    <source>
        <dbReference type="ARBA" id="ARBA00023125"/>
    </source>
</evidence>
<dbReference type="SUPFAM" id="SSF88659">
    <property type="entry name" value="Sigma3 and sigma4 domains of RNA polymerase sigma factors"/>
    <property type="match status" value="1"/>
</dbReference>
<reference evidence="9" key="1">
    <citation type="submission" date="2016-10" db="EMBL/GenBank/DDBJ databases">
        <authorList>
            <person name="Varghese N."/>
            <person name="Submissions S."/>
        </authorList>
    </citation>
    <scope>NUCLEOTIDE SEQUENCE [LARGE SCALE GENOMIC DNA]</scope>
    <source>
        <strain evidence="9">CGMCC 1.12402</strain>
    </source>
</reference>
<dbReference type="AlphaFoldDB" id="A0A1I0M364"/>
<evidence type="ECO:0000259" key="6">
    <source>
        <dbReference type="Pfam" id="PF04542"/>
    </source>
</evidence>
<dbReference type="InterPro" id="IPR013324">
    <property type="entry name" value="RNA_pol_sigma_r3/r4-like"/>
</dbReference>
<dbReference type="SUPFAM" id="SSF88946">
    <property type="entry name" value="Sigma2 domain of RNA polymerase sigma factors"/>
    <property type="match status" value="1"/>
</dbReference>
<keyword evidence="2" id="KW-0805">Transcription regulation</keyword>
<dbReference type="Gene3D" id="1.10.10.10">
    <property type="entry name" value="Winged helix-like DNA-binding domain superfamily/Winged helix DNA-binding domain"/>
    <property type="match status" value="1"/>
</dbReference>
<dbReference type="Proteomes" id="UP000199437">
    <property type="component" value="Unassembled WGS sequence"/>
</dbReference>
<dbReference type="CDD" id="cd06171">
    <property type="entry name" value="Sigma70_r4"/>
    <property type="match status" value="1"/>
</dbReference>
<dbReference type="GO" id="GO:0016987">
    <property type="term" value="F:sigma factor activity"/>
    <property type="evidence" value="ECO:0007669"/>
    <property type="project" value="UniProtKB-KW"/>
</dbReference>
<dbReference type="NCBIfam" id="TIGR02937">
    <property type="entry name" value="sigma70-ECF"/>
    <property type="match status" value="1"/>
</dbReference>
<keyword evidence="3" id="KW-0731">Sigma factor</keyword>
<dbReference type="PANTHER" id="PTHR43133:SF62">
    <property type="entry name" value="RNA POLYMERASE SIGMA FACTOR SIGZ"/>
    <property type="match status" value="1"/>
</dbReference>
<evidence type="ECO:0000313" key="9">
    <source>
        <dbReference type="Proteomes" id="UP000199437"/>
    </source>
</evidence>
<dbReference type="InterPro" id="IPR007627">
    <property type="entry name" value="RNA_pol_sigma70_r2"/>
</dbReference>
<protein>
    <submittedName>
        <fullName evidence="8">RNA polymerase sigma-70 factor, ECF subfamily</fullName>
    </submittedName>
</protein>
<dbReference type="Pfam" id="PF04542">
    <property type="entry name" value="Sigma70_r2"/>
    <property type="match status" value="1"/>
</dbReference>
<dbReference type="Gene3D" id="1.10.1740.10">
    <property type="match status" value="1"/>
</dbReference>
<evidence type="ECO:0000256" key="5">
    <source>
        <dbReference type="ARBA" id="ARBA00023163"/>
    </source>
</evidence>
<evidence type="ECO:0000313" key="8">
    <source>
        <dbReference type="EMBL" id="SEV82793.1"/>
    </source>
</evidence>
<keyword evidence="9" id="KW-1185">Reference proteome</keyword>
<dbReference type="InterPro" id="IPR014284">
    <property type="entry name" value="RNA_pol_sigma-70_dom"/>
</dbReference>
<evidence type="ECO:0000256" key="1">
    <source>
        <dbReference type="ARBA" id="ARBA00010641"/>
    </source>
</evidence>
<dbReference type="InterPro" id="IPR007630">
    <property type="entry name" value="RNA_pol_sigma70_r4"/>
</dbReference>
<dbReference type="InterPro" id="IPR036388">
    <property type="entry name" value="WH-like_DNA-bd_sf"/>
</dbReference>
<dbReference type="PANTHER" id="PTHR43133">
    <property type="entry name" value="RNA POLYMERASE ECF-TYPE SIGMA FACTO"/>
    <property type="match status" value="1"/>
</dbReference>
<dbReference type="GO" id="GO:0006352">
    <property type="term" value="P:DNA-templated transcription initiation"/>
    <property type="evidence" value="ECO:0007669"/>
    <property type="project" value="InterPro"/>
</dbReference>
<dbReference type="InterPro" id="IPR013325">
    <property type="entry name" value="RNA_pol_sigma_r2"/>
</dbReference>
<feature type="domain" description="RNA polymerase sigma-70 region 4" evidence="7">
    <location>
        <begin position="132"/>
        <end position="180"/>
    </location>
</feature>
<accession>A0A1I0M364</accession>
<keyword evidence="4" id="KW-0238">DNA-binding</keyword>